<evidence type="ECO:0000256" key="2">
    <source>
        <dbReference type="ARBA" id="ARBA00022737"/>
    </source>
</evidence>
<dbReference type="OrthoDB" id="45365at2759"/>
<reference evidence="3 4" key="1">
    <citation type="submission" date="2020-01" db="EMBL/GenBank/DDBJ databases">
        <authorList>
            <consortium name="DOE Joint Genome Institute"/>
            <person name="Haridas S."/>
            <person name="Albert R."/>
            <person name="Binder M."/>
            <person name="Bloem J."/>
            <person name="Labutti K."/>
            <person name="Salamov A."/>
            <person name="Andreopoulos B."/>
            <person name="Baker S.E."/>
            <person name="Barry K."/>
            <person name="Bills G."/>
            <person name="Bluhm B.H."/>
            <person name="Cannon C."/>
            <person name="Castanera R."/>
            <person name="Culley D.E."/>
            <person name="Daum C."/>
            <person name="Ezra D."/>
            <person name="Gonzalez J.B."/>
            <person name="Henrissat B."/>
            <person name="Kuo A."/>
            <person name="Liang C."/>
            <person name="Lipzen A."/>
            <person name="Lutzoni F."/>
            <person name="Magnuson J."/>
            <person name="Mondo S."/>
            <person name="Nolan M."/>
            <person name="Ohm R."/>
            <person name="Pangilinan J."/>
            <person name="Park H.-J.H."/>
            <person name="Ramirez L."/>
            <person name="Alfaro M."/>
            <person name="Sun H."/>
            <person name="Tritt A."/>
            <person name="Yoshinaga Y."/>
            <person name="Zwiers L.-H.L."/>
            <person name="Turgeon B.G."/>
            <person name="Goodwin S.B."/>
            <person name="Spatafora J.W."/>
            <person name="Crous P.W."/>
            <person name="Grigoriev I.V."/>
        </authorList>
    </citation>
    <scope>NUCLEOTIDE SEQUENCE [LARGE SCALE GENOMIC DNA]</scope>
    <source>
        <strain evidence="3 4">CBS 611.86</strain>
    </source>
</reference>
<evidence type="ECO:0008006" key="5">
    <source>
        <dbReference type="Google" id="ProtNLM"/>
    </source>
</evidence>
<dbReference type="Gene3D" id="2.120.10.80">
    <property type="entry name" value="Kelch-type beta propeller"/>
    <property type="match status" value="2"/>
</dbReference>
<dbReference type="Proteomes" id="UP000481861">
    <property type="component" value="Unassembled WGS sequence"/>
</dbReference>
<gene>
    <name evidence="3" type="ORF">BDV95DRAFT_656318</name>
</gene>
<dbReference type="PRINTS" id="PR00501">
    <property type="entry name" value="KELCHREPEAT"/>
</dbReference>
<dbReference type="SMART" id="SM00612">
    <property type="entry name" value="Kelch"/>
    <property type="match status" value="4"/>
</dbReference>
<dbReference type="AlphaFoldDB" id="A0A7C8ICQ7"/>
<proteinExistence type="predicted"/>
<protein>
    <recommendedName>
        <fullName evidence="5">Galactose oxidase</fullName>
    </recommendedName>
</protein>
<dbReference type="PANTHER" id="PTHR46344:SF27">
    <property type="entry name" value="KELCH REPEAT SUPERFAMILY PROTEIN"/>
    <property type="match status" value="1"/>
</dbReference>
<sequence length="256" mass="26687">MNHINAAVSNGKLYVLGGLADDTSGPIVAWRRNSSSWVYDPATNIWAPIAPLPNGTARGSAAVGVHARTGTIVLAGGMTDLELAPGGRQRSVATVSMYDTATNTWRAAPDLPAPRDHAGGAVVGHHMYVLGGRADGQANVRDTVFILDLNDIEQGWRTSKARMPTPRGGVAVGVVGSRVYTFGGEGNAEVESGVFADVEAYDVERDGWEKLGDMRVPRHGTSAVGVRGRVYVPGGGVRQGAGAVAGFDVFLPKGGR</sequence>
<evidence type="ECO:0000313" key="4">
    <source>
        <dbReference type="Proteomes" id="UP000481861"/>
    </source>
</evidence>
<dbReference type="Pfam" id="PF24681">
    <property type="entry name" value="Kelch_KLHDC2_KLHL20_DRC7"/>
    <property type="match status" value="1"/>
</dbReference>
<dbReference type="PANTHER" id="PTHR46344">
    <property type="entry name" value="OS02G0202900 PROTEIN"/>
    <property type="match status" value="1"/>
</dbReference>
<keyword evidence="4" id="KW-1185">Reference proteome</keyword>
<organism evidence="3 4">
    <name type="scientific">Massariosphaeria phaeospora</name>
    <dbReference type="NCBI Taxonomy" id="100035"/>
    <lineage>
        <taxon>Eukaryota</taxon>
        <taxon>Fungi</taxon>
        <taxon>Dikarya</taxon>
        <taxon>Ascomycota</taxon>
        <taxon>Pezizomycotina</taxon>
        <taxon>Dothideomycetes</taxon>
        <taxon>Pleosporomycetidae</taxon>
        <taxon>Pleosporales</taxon>
        <taxon>Pleosporales incertae sedis</taxon>
        <taxon>Massariosphaeria</taxon>
    </lineage>
</organism>
<dbReference type="InterPro" id="IPR015915">
    <property type="entry name" value="Kelch-typ_b-propeller"/>
</dbReference>
<keyword evidence="2" id="KW-0677">Repeat</keyword>
<keyword evidence="1" id="KW-0880">Kelch repeat</keyword>
<evidence type="ECO:0000313" key="3">
    <source>
        <dbReference type="EMBL" id="KAF2874746.1"/>
    </source>
</evidence>
<dbReference type="EMBL" id="JAADJZ010000005">
    <property type="protein sequence ID" value="KAF2874746.1"/>
    <property type="molecule type" value="Genomic_DNA"/>
</dbReference>
<accession>A0A7C8ICQ7</accession>
<name>A0A7C8ICQ7_9PLEO</name>
<dbReference type="SUPFAM" id="SSF117281">
    <property type="entry name" value="Kelch motif"/>
    <property type="match status" value="1"/>
</dbReference>
<evidence type="ECO:0000256" key="1">
    <source>
        <dbReference type="ARBA" id="ARBA00022441"/>
    </source>
</evidence>
<comment type="caution">
    <text evidence="3">The sequence shown here is derived from an EMBL/GenBank/DDBJ whole genome shotgun (WGS) entry which is preliminary data.</text>
</comment>
<dbReference type="InterPro" id="IPR006652">
    <property type="entry name" value="Kelch_1"/>
</dbReference>